<evidence type="ECO:0000313" key="2">
    <source>
        <dbReference type="Proteomes" id="UP000243524"/>
    </source>
</evidence>
<dbReference type="CDD" id="cd22191">
    <property type="entry name" value="DPBB_RlpA_EXP_N-like"/>
    <property type="match status" value="1"/>
</dbReference>
<organism evidence="1 2">
    <name type="scientific">Halalkalibacillus sediminis</name>
    <dbReference type="NCBI Taxonomy" id="2018042"/>
    <lineage>
        <taxon>Bacteria</taxon>
        <taxon>Bacillati</taxon>
        <taxon>Bacillota</taxon>
        <taxon>Bacilli</taxon>
        <taxon>Bacillales</taxon>
        <taxon>Bacillaceae</taxon>
        <taxon>Halalkalibacillus</taxon>
    </lineage>
</organism>
<proteinExistence type="predicted"/>
<keyword evidence="2" id="KW-1185">Reference proteome</keyword>
<dbReference type="OrthoDB" id="2716326at2"/>
<dbReference type="InterPro" id="IPR036908">
    <property type="entry name" value="RlpA-like_sf"/>
</dbReference>
<evidence type="ECO:0000313" key="1">
    <source>
        <dbReference type="EMBL" id="PKR77159.1"/>
    </source>
</evidence>
<sequence>MYFPYQYYNPRTNYDWRQQPIRGQASWTTGGSVTQCNIPWSDNEFLTVAVSPNSLYTCGQTLKVDYPQTGREVLVEVVDTVPGYPPNKINLHQKAFEALGANPDMGIINVMITPSPELEQEQFGRYLVEVAQVAYPMYRVVDYQFLGREEVASNRVKESYEFTLASPQERIKVRGNVIYNPQTNRVISFDLNEVES</sequence>
<dbReference type="SUPFAM" id="SSF50685">
    <property type="entry name" value="Barwin-like endoglucanases"/>
    <property type="match status" value="1"/>
</dbReference>
<comment type="caution">
    <text evidence="1">The sequence shown here is derived from an EMBL/GenBank/DDBJ whole genome shotgun (WGS) entry which is preliminary data.</text>
</comment>
<dbReference type="Proteomes" id="UP000243524">
    <property type="component" value="Unassembled WGS sequence"/>
</dbReference>
<dbReference type="EMBL" id="PJNH01000003">
    <property type="protein sequence ID" value="PKR77159.1"/>
    <property type="molecule type" value="Genomic_DNA"/>
</dbReference>
<gene>
    <name evidence="1" type="ORF">CEY16_10470</name>
</gene>
<name>A0A2I0QS74_9BACI</name>
<dbReference type="InterPro" id="IPR024987">
    <property type="entry name" value="DUF3889"/>
</dbReference>
<dbReference type="Pfam" id="PF13028">
    <property type="entry name" value="DUF3889"/>
    <property type="match status" value="1"/>
</dbReference>
<dbReference type="Gene3D" id="3.10.450.390">
    <property type="entry name" value="Protein of unknown function DUF3889"/>
    <property type="match status" value="1"/>
</dbReference>
<reference evidence="1 2" key="1">
    <citation type="submission" date="2017-06" db="EMBL/GenBank/DDBJ databases">
        <title>the draft geome sequence of Illustriluteabacillus marina B3227.</title>
        <authorList>
            <person name="He R.-H."/>
            <person name="Du Z.-J."/>
        </authorList>
    </citation>
    <scope>NUCLEOTIDE SEQUENCE [LARGE SCALE GENOMIC DNA]</scope>
    <source>
        <strain evidence="1 2">B3227</strain>
    </source>
</reference>
<dbReference type="AlphaFoldDB" id="A0A2I0QS74"/>
<protein>
    <submittedName>
        <fullName evidence="1">DUF3889 domain-containing protein</fullName>
    </submittedName>
</protein>
<dbReference type="RefSeq" id="WP_101331962.1">
    <property type="nucleotide sequence ID" value="NZ_PJNH01000003.1"/>
</dbReference>
<accession>A0A2I0QS74</accession>
<dbReference type="Gene3D" id="2.40.40.10">
    <property type="entry name" value="RlpA-like domain"/>
    <property type="match status" value="1"/>
</dbReference>